<evidence type="ECO:0000313" key="2">
    <source>
        <dbReference type="EMBL" id="EFA04879.1"/>
    </source>
</evidence>
<sequence length="221" mass="24969">MNFLIEKQVEEKSRIQNEIERLSFKLSLLTKSLGQRVLAKNNYDKTIKEIEENYSSLVEESGKLLSTITKEVHELEEIMDKKIGTEQKLEEKRRSMDEGLEKLEEASNGSPANASAELEENEDQAEESKDTTDEISMKSEEEIEQKLSPSKIDKPPPIKSLTNGVKNFNPSIDVELQSYREAYGRQHTTPSPPHSINGIPGSPNKRGSLPSKSSRRRSGPR</sequence>
<evidence type="ECO:0000256" key="1">
    <source>
        <dbReference type="SAM" id="MobiDB-lite"/>
    </source>
</evidence>
<gene>
    <name evidence="2" type="primary">AUGUSTUS-3.0.2_14940</name>
    <name evidence="2" type="ORF">TcasGA2_TC014940</name>
</gene>
<keyword evidence="3" id="KW-1185">Reference proteome</keyword>
<proteinExistence type="predicted"/>
<feature type="compositionally biased region" description="Basic and acidic residues" evidence="1">
    <location>
        <begin position="84"/>
        <end position="105"/>
    </location>
</feature>
<reference evidence="2 3" key="1">
    <citation type="journal article" date="2008" name="Nature">
        <title>The genome of the model beetle and pest Tribolium castaneum.</title>
        <authorList>
            <consortium name="Tribolium Genome Sequencing Consortium"/>
            <person name="Richards S."/>
            <person name="Gibbs R.A."/>
            <person name="Weinstock G.M."/>
            <person name="Brown S.J."/>
            <person name="Denell R."/>
            <person name="Beeman R.W."/>
            <person name="Gibbs R."/>
            <person name="Beeman R.W."/>
            <person name="Brown S.J."/>
            <person name="Bucher G."/>
            <person name="Friedrich M."/>
            <person name="Grimmelikhuijzen C.J."/>
            <person name="Klingler M."/>
            <person name="Lorenzen M."/>
            <person name="Richards S."/>
            <person name="Roth S."/>
            <person name="Schroder R."/>
            <person name="Tautz D."/>
            <person name="Zdobnov E.M."/>
            <person name="Muzny D."/>
            <person name="Gibbs R.A."/>
            <person name="Weinstock G.M."/>
            <person name="Attaway T."/>
            <person name="Bell S."/>
            <person name="Buhay C.J."/>
            <person name="Chandrabose M.N."/>
            <person name="Chavez D."/>
            <person name="Clerk-Blankenburg K.P."/>
            <person name="Cree A."/>
            <person name="Dao M."/>
            <person name="Davis C."/>
            <person name="Chacko J."/>
            <person name="Dinh H."/>
            <person name="Dugan-Rocha S."/>
            <person name="Fowler G."/>
            <person name="Garner T.T."/>
            <person name="Garnes J."/>
            <person name="Gnirke A."/>
            <person name="Hawes A."/>
            <person name="Hernandez J."/>
            <person name="Hines S."/>
            <person name="Holder M."/>
            <person name="Hume J."/>
            <person name="Jhangiani S.N."/>
            <person name="Joshi V."/>
            <person name="Khan Z.M."/>
            <person name="Jackson L."/>
            <person name="Kovar C."/>
            <person name="Kowis A."/>
            <person name="Lee S."/>
            <person name="Lewis L.R."/>
            <person name="Margolis J."/>
            <person name="Morgan M."/>
            <person name="Nazareth L.V."/>
            <person name="Nguyen N."/>
            <person name="Okwuonu G."/>
            <person name="Parker D."/>
            <person name="Richards S."/>
            <person name="Ruiz S.J."/>
            <person name="Santibanez J."/>
            <person name="Savard J."/>
            <person name="Scherer S.E."/>
            <person name="Schneider B."/>
            <person name="Sodergren E."/>
            <person name="Tautz D."/>
            <person name="Vattahil S."/>
            <person name="Villasana D."/>
            <person name="White C.S."/>
            <person name="Wright R."/>
            <person name="Park Y."/>
            <person name="Beeman R.W."/>
            <person name="Lord J."/>
            <person name="Oppert B."/>
            <person name="Lorenzen M."/>
            <person name="Brown S."/>
            <person name="Wang L."/>
            <person name="Savard J."/>
            <person name="Tautz D."/>
            <person name="Richards S."/>
            <person name="Weinstock G."/>
            <person name="Gibbs R.A."/>
            <person name="Liu Y."/>
            <person name="Worley K."/>
            <person name="Weinstock G."/>
            <person name="Elsik C.G."/>
            <person name="Reese J.T."/>
            <person name="Elhaik E."/>
            <person name="Landan G."/>
            <person name="Graur D."/>
            <person name="Arensburger P."/>
            <person name="Atkinson P."/>
            <person name="Beeman R.W."/>
            <person name="Beidler J."/>
            <person name="Brown S.J."/>
            <person name="Demuth J.P."/>
            <person name="Drury D.W."/>
            <person name="Du Y.Z."/>
            <person name="Fujiwara H."/>
            <person name="Lorenzen M."/>
            <person name="Maselli V."/>
            <person name="Osanai M."/>
            <person name="Park Y."/>
            <person name="Robertson H.M."/>
            <person name="Tu Z."/>
            <person name="Wang J.J."/>
            <person name="Wang S."/>
            <person name="Richards S."/>
            <person name="Song H."/>
            <person name="Zhang L."/>
            <person name="Sodergren E."/>
            <person name="Werner D."/>
            <person name="Stanke M."/>
            <person name="Morgenstern B."/>
            <person name="Solovyev V."/>
            <person name="Kosarev P."/>
            <person name="Brown G."/>
            <person name="Chen H.C."/>
            <person name="Ermolaeva O."/>
            <person name="Hlavina W."/>
            <person name="Kapustin Y."/>
            <person name="Kiryutin B."/>
            <person name="Kitts P."/>
            <person name="Maglott D."/>
            <person name="Pruitt K."/>
            <person name="Sapojnikov V."/>
            <person name="Souvorov A."/>
            <person name="Mackey A.J."/>
            <person name="Waterhouse R.M."/>
            <person name="Wyder S."/>
            <person name="Zdobnov E.M."/>
            <person name="Zdobnov E.M."/>
            <person name="Wyder S."/>
            <person name="Kriventseva E.V."/>
            <person name="Kadowaki T."/>
            <person name="Bork P."/>
            <person name="Aranda M."/>
            <person name="Bao R."/>
            <person name="Beermann A."/>
            <person name="Berns N."/>
            <person name="Bolognesi R."/>
            <person name="Bonneton F."/>
            <person name="Bopp D."/>
            <person name="Brown S.J."/>
            <person name="Bucher G."/>
            <person name="Butts T."/>
            <person name="Chaumot A."/>
            <person name="Denell R.E."/>
            <person name="Ferrier D.E."/>
            <person name="Friedrich M."/>
            <person name="Gordon C.M."/>
            <person name="Jindra M."/>
            <person name="Klingler M."/>
            <person name="Lan Q."/>
            <person name="Lattorff H.M."/>
            <person name="Laudet V."/>
            <person name="von Levetsow C."/>
            <person name="Liu Z."/>
            <person name="Lutz R."/>
            <person name="Lynch J.A."/>
            <person name="da Fonseca R.N."/>
            <person name="Posnien N."/>
            <person name="Reuter R."/>
            <person name="Roth S."/>
            <person name="Savard J."/>
            <person name="Schinko J.B."/>
            <person name="Schmitt C."/>
            <person name="Schoppmeier M."/>
            <person name="Schroder R."/>
            <person name="Shippy T.D."/>
            <person name="Simonnet F."/>
            <person name="Marques-Souza H."/>
            <person name="Tautz D."/>
            <person name="Tomoyasu Y."/>
            <person name="Trauner J."/>
            <person name="Van der Zee M."/>
            <person name="Vervoort M."/>
            <person name="Wittkopp N."/>
            <person name="Wimmer E.A."/>
            <person name="Yang X."/>
            <person name="Jones A.K."/>
            <person name="Sattelle D.B."/>
            <person name="Ebert P.R."/>
            <person name="Nelson D."/>
            <person name="Scott J.G."/>
            <person name="Beeman R.W."/>
            <person name="Muthukrishnan S."/>
            <person name="Kramer K.J."/>
            <person name="Arakane Y."/>
            <person name="Beeman R.W."/>
            <person name="Zhu Q."/>
            <person name="Hogenkamp D."/>
            <person name="Dixit R."/>
            <person name="Oppert B."/>
            <person name="Jiang H."/>
            <person name="Zou Z."/>
            <person name="Marshall J."/>
            <person name="Elpidina E."/>
            <person name="Vinokurov K."/>
            <person name="Oppert C."/>
            <person name="Zou Z."/>
            <person name="Evans J."/>
            <person name="Lu Z."/>
            <person name="Zhao P."/>
            <person name="Sumathipala N."/>
            <person name="Altincicek B."/>
            <person name="Vilcinskas A."/>
            <person name="Williams M."/>
            <person name="Hultmark D."/>
            <person name="Hetru C."/>
            <person name="Jiang H."/>
            <person name="Grimmelikhuijzen C.J."/>
            <person name="Hauser F."/>
            <person name="Cazzamali G."/>
            <person name="Williamson M."/>
            <person name="Park Y."/>
            <person name="Li B."/>
            <person name="Tanaka Y."/>
            <person name="Predel R."/>
            <person name="Neupert S."/>
            <person name="Schachtner J."/>
            <person name="Verleyen P."/>
            <person name="Raible F."/>
            <person name="Bork P."/>
            <person name="Friedrich M."/>
            <person name="Walden K.K."/>
            <person name="Robertson H.M."/>
            <person name="Angeli S."/>
            <person name="Foret S."/>
            <person name="Bucher G."/>
            <person name="Schuetz S."/>
            <person name="Maleszka R."/>
            <person name="Wimmer E.A."/>
            <person name="Beeman R.W."/>
            <person name="Lorenzen M."/>
            <person name="Tomoyasu Y."/>
            <person name="Miller S.C."/>
            <person name="Grossmann D."/>
            <person name="Bucher G."/>
        </authorList>
    </citation>
    <scope>NUCLEOTIDE SEQUENCE [LARGE SCALE GENOMIC DNA]</scope>
    <source>
        <strain evidence="2 3">Georgia GA2</strain>
    </source>
</reference>
<feature type="compositionally biased region" description="Basic and acidic residues" evidence="1">
    <location>
        <begin position="126"/>
        <end position="140"/>
    </location>
</feature>
<accession>D2A3V7</accession>
<dbReference type="AlphaFoldDB" id="D2A3V7"/>
<organism evidence="2 3">
    <name type="scientific">Tribolium castaneum</name>
    <name type="common">Red flour beetle</name>
    <dbReference type="NCBI Taxonomy" id="7070"/>
    <lineage>
        <taxon>Eukaryota</taxon>
        <taxon>Metazoa</taxon>
        <taxon>Ecdysozoa</taxon>
        <taxon>Arthropoda</taxon>
        <taxon>Hexapoda</taxon>
        <taxon>Insecta</taxon>
        <taxon>Pterygota</taxon>
        <taxon>Neoptera</taxon>
        <taxon>Endopterygota</taxon>
        <taxon>Coleoptera</taxon>
        <taxon>Polyphaga</taxon>
        <taxon>Cucujiformia</taxon>
        <taxon>Tenebrionidae</taxon>
        <taxon>Tenebrionidae incertae sedis</taxon>
        <taxon>Tribolium</taxon>
    </lineage>
</organism>
<dbReference type="HOGENOM" id="CLU_1252087_0_0_1"/>
<dbReference type="PhylomeDB" id="D2A3V7"/>
<feature type="region of interest" description="Disordered" evidence="1">
    <location>
        <begin position="84"/>
        <end position="221"/>
    </location>
</feature>
<evidence type="ECO:0000313" key="3">
    <source>
        <dbReference type="Proteomes" id="UP000007266"/>
    </source>
</evidence>
<protein>
    <submittedName>
        <fullName evidence="2">Uncharacterized protein</fullName>
    </submittedName>
</protein>
<dbReference type="Proteomes" id="UP000007266">
    <property type="component" value="Linkage group 6"/>
</dbReference>
<dbReference type="InParanoid" id="D2A3V7"/>
<name>D2A3V7_TRICA</name>
<reference evidence="2 3" key="2">
    <citation type="journal article" date="2010" name="Nucleic Acids Res.">
        <title>BeetleBase in 2010: revisions to provide comprehensive genomic information for Tribolium castaneum.</title>
        <authorList>
            <person name="Kim H.S."/>
            <person name="Murphy T."/>
            <person name="Xia J."/>
            <person name="Caragea D."/>
            <person name="Park Y."/>
            <person name="Beeman R.W."/>
            <person name="Lorenzen M.D."/>
            <person name="Butcher S."/>
            <person name="Manak J.R."/>
            <person name="Brown S.J."/>
        </authorList>
    </citation>
    <scope>GENOME REANNOTATION</scope>
    <source>
        <strain evidence="2 3">Georgia GA2</strain>
    </source>
</reference>
<dbReference type="EMBL" id="KQ971348">
    <property type="protein sequence ID" value="EFA04879.1"/>
    <property type="molecule type" value="Genomic_DNA"/>
</dbReference>
<dbReference type="STRING" id="7070.D2A3V7"/>